<feature type="domain" description="Protein kinase" evidence="2">
    <location>
        <begin position="262"/>
        <end position="541"/>
    </location>
</feature>
<dbReference type="SUPFAM" id="SSF56112">
    <property type="entry name" value="Protein kinase-like (PK-like)"/>
    <property type="match status" value="1"/>
</dbReference>
<evidence type="ECO:0000259" key="2">
    <source>
        <dbReference type="PROSITE" id="PS50011"/>
    </source>
</evidence>
<keyword evidence="4" id="KW-1185">Reference proteome</keyword>
<dbReference type="CDD" id="cd00293">
    <property type="entry name" value="USP-like"/>
    <property type="match status" value="1"/>
</dbReference>
<dbReference type="InterPro" id="IPR001245">
    <property type="entry name" value="Ser-Thr/Tyr_kinase_cat_dom"/>
</dbReference>
<name>A0A9P1EAH5_CUSEU</name>
<dbReference type="Proteomes" id="UP001152484">
    <property type="component" value="Unassembled WGS sequence"/>
</dbReference>
<dbReference type="PANTHER" id="PTHR47987">
    <property type="entry name" value="OS08G0249100 PROTEIN"/>
    <property type="match status" value="1"/>
</dbReference>
<evidence type="ECO:0000313" key="3">
    <source>
        <dbReference type="EMBL" id="CAH9091890.1"/>
    </source>
</evidence>
<organism evidence="3 4">
    <name type="scientific">Cuscuta europaea</name>
    <name type="common">European dodder</name>
    <dbReference type="NCBI Taxonomy" id="41803"/>
    <lineage>
        <taxon>Eukaryota</taxon>
        <taxon>Viridiplantae</taxon>
        <taxon>Streptophyta</taxon>
        <taxon>Embryophyta</taxon>
        <taxon>Tracheophyta</taxon>
        <taxon>Spermatophyta</taxon>
        <taxon>Magnoliopsida</taxon>
        <taxon>eudicotyledons</taxon>
        <taxon>Gunneridae</taxon>
        <taxon>Pentapetalae</taxon>
        <taxon>asterids</taxon>
        <taxon>lamiids</taxon>
        <taxon>Solanales</taxon>
        <taxon>Convolvulaceae</taxon>
        <taxon>Cuscuteae</taxon>
        <taxon>Cuscuta</taxon>
        <taxon>Cuscuta subgen. Cuscuta</taxon>
    </lineage>
</organism>
<comment type="caution">
    <text evidence="3">The sequence shown here is derived from an EMBL/GenBank/DDBJ whole genome shotgun (WGS) entry which is preliminary data.</text>
</comment>
<dbReference type="PROSITE" id="PS50011">
    <property type="entry name" value="PROTEIN_KINASE_DOM"/>
    <property type="match status" value="1"/>
</dbReference>
<dbReference type="InterPro" id="IPR011009">
    <property type="entry name" value="Kinase-like_dom_sf"/>
</dbReference>
<dbReference type="GO" id="GO:0005524">
    <property type="term" value="F:ATP binding"/>
    <property type="evidence" value="ECO:0007669"/>
    <property type="project" value="UniProtKB-UniRule"/>
</dbReference>
<dbReference type="Pfam" id="PF07714">
    <property type="entry name" value="PK_Tyr_Ser-Thr"/>
    <property type="match status" value="1"/>
</dbReference>
<dbReference type="PANTHER" id="PTHR47987:SF5">
    <property type="entry name" value="PROTEIN KINASE DOMAIN-CONTAINING PROTEIN"/>
    <property type="match status" value="1"/>
</dbReference>
<protein>
    <recommendedName>
        <fullName evidence="2">Protein kinase domain-containing protein</fullName>
    </recommendedName>
</protein>
<evidence type="ECO:0000313" key="4">
    <source>
        <dbReference type="Proteomes" id="UP001152484"/>
    </source>
</evidence>
<dbReference type="FunFam" id="1.10.510.10:FF:000284">
    <property type="entry name" value="Putative receptor-like serine/threonine-protein kinase"/>
    <property type="match status" value="1"/>
</dbReference>
<dbReference type="Gene3D" id="3.30.200.20">
    <property type="entry name" value="Phosphorylase Kinase, domain 1"/>
    <property type="match status" value="1"/>
</dbReference>
<dbReference type="PROSITE" id="PS00107">
    <property type="entry name" value="PROTEIN_KINASE_ATP"/>
    <property type="match status" value="1"/>
</dbReference>
<dbReference type="OrthoDB" id="654677at2759"/>
<dbReference type="AlphaFoldDB" id="A0A9P1EAH5"/>
<reference evidence="3" key="1">
    <citation type="submission" date="2022-07" db="EMBL/GenBank/DDBJ databases">
        <authorList>
            <person name="Macas J."/>
            <person name="Novak P."/>
            <person name="Neumann P."/>
        </authorList>
    </citation>
    <scope>NUCLEOTIDE SEQUENCE</scope>
</reference>
<keyword evidence="1" id="KW-0067">ATP-binding</keyword>
<gene>
    <name evidence="3" type="ORF">CEURO_LOCUS11750</name>
</gene>
<dbReference type="GO" id="GO:0004672">
    <property type="term" value="F:protein kinase activity"/>
    <property type="evidence" value="ECO:0007669"/>
    <property type="project" value="InterPro"/>
</dbReference>
<dbReference type="Gene3D" id="1.10.510.10">
    <property type="entry name" value="Transferase(Phosphotransferase) domain 1"/>
    <property type="match status" value="1"/>
</dbReference>
<dbReference type="InterPro" id="IPR046958">
    <property type="entry name" value="RBK1/2/STUNTED"/>
</dbReference>
<feature type="binding site" evidence="1">
    <location>
        <position position="290"/>
    </location>
    <ligand>
        <name>ATP</name>
        <dbReference type="ChEBI" id="CHEBI:30616"/>
    </ligand>
</feature>
<dbReference type="FunFam" id="3.30.200.20:FF:000268">
    <property type="entry name" value="probable receptor-like serine/threonine-protein kinase At5g57670"/>
    <property type="match status" value="1"/>
</dbReference>
<evidence type="ECO:0000256" key="1">
    <source>
        <dbReference type="PROSITE-ProRule" id="PRU10141"/>
    </source>
</evidence>
<proteinExistence type="predicted"/>
<keyword evidence="1" id="KW-0547">Nucleotide-binding</keyword>
<accession>A0A9P1EAH5</accession>
<dbReference type="SMART" id="SM00220">
    <property type="entry name" value="S_TKc"/>
    <property type="match status" value="1"/>
</dbReference>
<dbReference type="InterPro" id="IPR017441">
    <property type="entry name" value="Protein_kinase_ATP_BS"/>
</dbReference>
<dbReference type="EMBL" id="CAMAPE010000027">
    <property type="protein sequence ID" value="CAH9091890.1"/>
    <property type="molecule type" value="Genomic_DNA"/>
</dbReference>
<dbReference type="InterPro" id="IPR000719">
    <property type="entry name" value="Prot_kinase_dom"/>
</dbReference>
<sequence length="602" mass="66234">MDSRSKELLTWALVKIAQPGDCVIALHVLNPKIEDDESELLSLVKTFDSVLAAFEGFCNLKQVGLKLKVCRGSPNRVVLAHEAKNLRARNLVVGTSYTYHTVLSSVSVAKYCARNVGKAITVTAVNDGKIVFQRTPPPLASVGQTGHFNVPQKSFNNLAVVTVKCMDLHDSKRGWSLLRRLHLQSQKIISPTNLQSGHSFATIYPDHKHDICEEKGDGVNVYTSSGSNSPKLPRELECISKKYTSICRFFSYQELLTATTNFTPENLIGKGGSSMVYRGHLPDGQQVAVKLLKQSKTMVAQFCSEAEILTTLHHKNIISLLGFCIREGSLLLVYNFLSRGSLEDNLHGTQNVGSTFDWKGRYSVALGIAEALDYLHKLPEKPAIHRDVKSSNILLSDDFKPQLSDFGLTTLASSNSTSCYLDGIDVAGTFGYLAPEYFTHGKISEKIDVYAFGIVLLELLSGRKPIDNRNTKGQTSLVLWAEEILREGKATSLLDVSLVETYDPDQFERIILAAQLCIKRDPILRPAMNLVVKLLQGEPDAINLGRQHVNGLEESNGVKHGTNNIQSLINIALLNSGDDNVHNISVESYLQGRLSCCSSSFG</sequence>